<keyword evidence="2" id="KW-1185">Reference proteome</keyword>
<dbReference type="GeneID" id="77927363"/>
<accession>A0A7G9UYR6</accession>
<dbReference type="KEGG" id="vg:77927363"/>
<dbReference type="RefSeq" id="YP_010651678.1">
    <property type="nucleotide sequence ID" value="NC_070783.1"/>
</dbReference>
<dbReference type="EMBL" id="MT684598">
    <property type="protein sequence ID" value="QNN99171.1"/>
    <property type="molecule type" value="Genomic_DNA"/>
</dbReference>
<evidence type="ECO:0000313" key="1">
    <source>
        <dbReference type="EMBL" id="QNN99171.1"/>
    </source>
</evidence>
<gene>
    <name evidence="1" type="primary">68</name>
    <name evidence="1" type="ORF">SEA_FAUST_68</name>
</gene>
<evidence type="ECO:0000313" key="2">
    <source>
        <dbReference type="Proteomes" id="UP000516151"/>
    </source>
</evidence>
<reference evidence="1 2" key="1">
    <citation type="submission" date="2020-06" db="EMBL/GenBank/DDBJ databases">
        <authorList>
            <person name="Arora M.N."/>
            <person name="Dalling M.T."/>
            <person name="Dawson S.P.M."/>
            <person name="Elia S.N."/>
            <person name="Burke B."/>
            <person name="Shaffer C.D."/>
            <person name="Weston-Hafer K.A."/>
            <person name="Garlena R.A."/>
            <person name="Russell D.A."/>
            <person name="Pope W.H."/>
            <person name="Jacobs-Sera D."/>
            <person name="Hatfull G.F."/>
        </authorList>
    </citation>
    <scope>NUCLEOTIDE SEQUENCE [LARGE SCALE GENOMIC DNA]</scope>
</reference>
<dbReference type="Proteomes" id="UP000516151">
    <property type="component" value="Segment"/>
</dbReference>
<proteinExistence type="predicted"/>
<protein>
    <submittedName>
        <fullName evidence="1">Uncharacterized protein</fullName>
    </submittedName>
</protein>
<organism evidence="1 2">
    <name type="scientific">Streptomyces phage Faust</name>
    <dbReference type="NCBI Taxonomy" id="2767565"/>
    <lineage>
        <taxon>Viruses</taxon>
        <taxon>Duplodnaviria</taxon>
        <taxon>Heunggongvirae</taxon>
        <taxon>Uroviricota</taxon>
        <taxon>Caudoviricetes</taxon>
        <taxon>Stanwilliamsviridae</taxon>
        <taxon>Loccivirinae</taxon>
        <taxon>Faustvirus</taxon>
        <taxon>Faustvirus faust</taxon>
    </lineage>
</organism>
<sequence length="54" mass="6471">MIEWKWFCLMWGGKGGWGLGFEFAVSSDYAFVSARVLNREITFQWEKDWEYVRG</sequence>
<name>A0A7G9UYR6_9CAUD</name>